<keyword evidence="1" id="KW-0472">Membrane</keyword>
<dbReference type="EMBL" id="AP014966">
    <property type="protein sequence ID" value="BAT09683.1"/>
    <property type="molecule type" value="Genomic_DNA"/>
</dbReference>
<reference evidence="3" key="1">
    <citation type="journal article" date="2005" name="Nature">
        <title>The map-based sequence of the rice genome.</title>
        <authorList>
            <consortium name="International rice genome sequencing project (IRGSP)"/>
            <person name="Matsumoto T."/>
            <person name="Wu J."/>
            <person name="Kanamori H."/>
            <person name="Katayose Y."/>
            <person name="Fujisawa M."/>
            <person name="Namiki N."/>
            <person name="Mizuno H."/>
            <person name="Yamamoto K."/>
            <person name="Antonio B.A."/>
            <person name="Baba T."/>
            <person name="Sakata K."/>
            <person name="Nagamura Y."/>
            <person name="Aoki H."/>
            <person name="Arikawa K."/>
            <person name="Arita K."/>
            <person name="Bito T."/>
            <person name="Chiden Y."/>
            <person name="Fujitsuka N."/>
            <person name="Fukunaka R."/>
            <person name="Hamada M."/>
            <person name="Harada C."/>
            <person name="Hayashi A."/>
            <person name="Hijishita S."/>
            <person name="Honda M."/>
            <person name="Hosokawa S."/>
            <person name="Ichikawa Y."/>
            <person name="Idonuma A."/>
            <person name="Iijima M."/>
            <person name="Ikeda M."/>
            <person name="Ikeno M."/>
            <person name="Ito K."/>
            <person name="Ito S."/>
            <person name="Ito T."/>
            <person name="Ito Y."/>
            <person name="Ito Y."/>
            <person name="Iwabuchi A."/>
            <person name="Kamiya K."/>
            <person name="Karasawa W."/>
            <person name="Kurita K."/>
            <person name="Katagiri S."/>
            <person name="Kikuta A."/>
            <person name="Kobayashi H."/>
            <person name="Kobayashi N."/>
            <person name="Machita K."/>
            <person name="Maehara T."/>
            <person name="Masukawa M."/>
            <person name="Mizubayashi T."/>
            <person name="Mukai Y."/>
            <person name="Nagasaki H."/>
            <person name="Nagata Y."/>
            <person name="Naito S."/>
            <person name="Nakashima M."/>
            <person name="Nakama Y."/>
            <person name="Nakamichi Y."/>
            <person name="Nakamura M."/>
            <person name="Meguro A."/>
            <person name="Negishi M."/>
            <person name="Ohta I."/>
            <person name="Ohta T."/>
            <person name="Okamoto M."/>
            <person name="Ono N."/>
            <person name="Saji S."/>
            <person name="Sakaguchi M."/>
            <person name="Sakai K."/>
            <person name="Shibata M."/>
            <person name="Shimokawa T."/>
            <person name="Song J."/>
            <person name="Takazaki Y."/>
            <person name="Terasawa K."/>
            <person name="Tsugane M."/>
            <person name="Tsuji K."/>
            <person name="Ueda S."/>
            <person name="Waki K."/>
            <person name="Yamagata H."/>
            <person name="Yamamoto M."/>
            <person name="Yamamoto S."/>
            <person name="Yamane H."/>
            <person name="Yoshiki S."/>
            <person name="Yoshihara R."/>
            <person name="Yukawa K."/>
            <person name="Zhong H."/>
            <person name="Yano M."/>
            <person name="Yuan Q."/>
            <person name="Ouyang S."/>
            <person name="Liu J."/>
            <person name="Jones K.M."/>
            <person name="Gansberger K."/>
            <person name="Moffat K."/>
            <person name="Hill J."/>
            <person name="Bera J."/>
            <person name="Fadrosh D."/>
            <person name="Jin S."/>
            <person name="Johri S."/>
            <person name="Kim M."/>
            <person name="Overton L."/>
            <person name="Reardon M."/>
            <person name="Tsitrin T."/>
            <person name="Vuong H."/>
            <person name="Weaver B."/>
            <person name="Ciecko A."/>
            <person name="Tallon L."/>
            <person name="Jackson J."/>
            <person name="Pai G."/>
            <person name="Aken S.V."/>
            <person name="Utterback T."/>
            <person name="Reidmuller S."/>
            <person name="Feldblyum T."/>
            <person name="Hsiao J."/>
            <person name="Zismann V."/>
            <person name="Iobst S."/>
            <person name="de Vazeille A.R."/>
            <person name="Buell C.R."/>
            <person name="Ying K."/>
            <person name="Li Y."/>
            <person name="Lu T."/>
            <person name="Huang Y."/>
            <person name="Zhao Q."/>
            <person name="Feng Q."/>
            <person name="Zhang L."/>
            <person name="Zhu J."/>
            <person name="Weng Q."/>
            <person name="Mu J."/>
            <person name="Lu Y."/>
            <person name="Fan D."/>
            <person name="Liu Y."/>
            <person name="Guan J."/>
            <person name="Zhang Y."/>
            <person name="Yu S."/>
            <person name="Liu X."/>
            <person name="Zhang Y."/>
            <person name="Hong G."/>
            <person name="Han B."/>
            <person name="Choisne N."/>
            <person name="Demange N."/>
            <person name="Orjeda G."/>
            <person name="Samain S."/>
            <person name="Cattolico L."/>
            <person name="Pelletier E."/>
            <person name="Couloux A."/>
            <person name="Segurens B."/>
            <person name="Wincker P."/>
            <person name="D'Hont A."/>
            <person name="Scarpelli C."/>
            <person name="Weissenbach J."/>
            <person name="Salanoubat M."/>
            <person name="Quetier F."/>
            <person name="Yu Y."/>
            <person name="Kim H.R."/>
            <person name="Rambo T."/>
            <person name="Currie J."/>
            <person name="Collura K."/>
            <person name="Luo M."/>
            <person name="Yang T."/>
            <person name="Ammiraju J.S.S."/>
            <person name="Engler F."/>
            <person name="Soderlund C."/>
            <person name="Wing R.A."/>
            <person name="Palmer L.E."/>
            <person name="de la Bastide M."/>
            <person name="Spiegel L."/>
            <person name="Nascimento L."/>
            <person name="Zutavern T."/>
            <person name="O'Shaughnessy A."/>
            <person name="Dike S."/>
            <person name="Dedhia N."/>
            <person name="Preston R."/>
            <person name="Balija V."/>
            <person name="McCombie W.R."/>
            <person name="Chow T."/>
            <person name="Chen H."/>
            <person name="Chung M."/>
            <person name="Chen C."/>
            <person name="Shaw J."/>
            <person name="Wu H."/>
            <person name="Hsiao K."/>
            <person name="Chao Y."/>
            <person name="Chu M."/>
            <person name="Cheng C."/>
            <person name="Hour A."/>
            <person name="Lee P."/>
            <person name="Lin S."/>
            <person name="Lin Y."/>
            <person name="Liou J."/>
            <person name="Liu S."/>
            <person name="Hsing Y."/>
            <person name="Raghuvanshi S."/>
            <person name="Mohanty A."/>
            <person name="Bharti A.K."/>
            <person name="Gaur A."/>
            <person name="Gupta V."/>
            <person name="Kumar D."/>
            <person name="Ravi V."/>
            <person name="Vij S."/>
            <person name="Kapur A."/>
            <person name="Khurana P."/>
            <person name="Khurana P."/>
            <person name="Khurana J.P."/>
            <person name="Tyagi A.K."/>
            <person name="Gaikwad K."/>
            <person name="Singh A."/>
            <person name="Dalal V."/>
            <person name="Srivastava S."/>
            <person name="Dixit A."/>
            <person name="Pal A.K."/>
            <person name="Ghazi I.A."/>
            <person name="Yadav M."/>
            <person name="Pandit A."/>
            <person name="Bhargava A."/>
            <person name="Sureshbabu K."/>
            <person name="Batra K."/>
            <person name="Sharma T.R."/>
            <person name="Mohapatra T."/>
            <person name="Singh N.K."/>
            <person name="Messing J."/>
            <person name="Nelson A.B."/>
            <person name="Fuks G."/>
            <person name="Kavchok S."/>
            <person name="Keizer G."/>
            <person name="Linton E."/>
            <person name="Llaca V."/>
            <person name="Song R."/>
            <person name="Tanyolac B."/>
            <person name="Young S."/>
            <person name="Ho-Il K."/>
            <person name="Hahn J.H."/>
            <person name="Sangsakoo G."/>
            <person name="Vanavichit A."/>
            <person name="de Mattos Luiz.A.T."/>
            <person name="Zimmer P.D."/>
            <person name="Malone G."/>
            <person name="Dellagostin O."/>
            <person name="de Oliveira A.C."/>
            <person name="Bevan M."/>
            <person name="Bancroft I."/>
            <person name="Minx P."/>
            <person name="Cordum H."/>
            <person name="Wilson R."/>
            <person name="Cheng Z."/>
            <person name="Jin W."/>
            <person name="Jiang J."/>
            <person name="Leong S.A."/>
            <person name="Iwama H."/>
            <person name="Gojobori T."/>
            <person name="Itoh T."/>
            <person name="Niimura Y."/>
            <person name="Fujii Y."/>
            <person name="Habara T."/>
            <person name="Sakai H."/>
            <person name="Sato Y."/>
            <person name="Wilson G."/>
            <person name="Kumar K."/>
            <person name="McCouch S."/>
            <person name="Juretic N."/>
            <person name="Hoen D."/>
            <person name="Wright S."/>
            <person name="Bruskiewich R."/>
            <person name="Bureau T."/>
            <person name="Miyao A."/>
            <person name="Hirochika H."/>
            <person name="Nishikawa T."/>
            <person name="Kadowaki K."/>
            <person name="Sugiura M."/>
            <person name="Burr B."/>
            <person name="Sasaki T."/>
        </authorList>
    </citation>
    <scope>NUCLEOTIDE SEQUENCE [LARGE SCALE GENOMIC DNA]</scope>
    <source>
        <strain evidence="3">cv. Nipponbare</strain>
    </source>
</reference>
<protein>
    <submittedName>
        <fullName evidence="2">Os10g0118350 protein</fullName>
    </submittedName>
</protein>
<dbReference type="Gene3D" id="1.20.120.1770">
    <property type="match status" value="1"/>
</dbReference>
<sequence length="126" mass="13836">MLTTSAPLLCLTAHPSSPSSANVHSTKNQICFMIHALLSFFSSSSDLDELRADEVMMVRTDYASGHNLFSIIIILMAVCTAETGLTRFIFHINGYMSKAFVVNFAGLAILMFDMAVILAVILPLRY</sequence>
<gene>
    <name evidence="2" type="ordered locus">Os10g0118350</name>
    <name evidence="2" type="ORF">OSNPB_100118350</name>
</gene>
<keyword evidence="1" id="KW-1133">Transmembrane helix</keyword>
<dbReference type="Proteomes" id="UP000059680">
    <property type="component" value="Chromosome 10"/>
</dbReference>
<evidence type="ECO:0000313" key="2">
    <source>
        <dbReference type="EMBL" id="BAT09683.1"/>
    </source>
</evidence>
<name>A0A0P0XR61_ORYSJ</name>
<keyword evidence="3" id="KW-1185">Reference proteome</keyword>
<accession>A0A0P0XR61</accession>
<dbReference type="AlphaFoldDB" id="A0A0P0XR61"/>
<feature type="transmembrane region" description="Helical" evidence="1">
    <location>
        <begin position="68"/>
        <end position="90"/>
    </location>
</feature>
<dbReference type="SMR" id="A0A0P0XR61"/>
<proteinExistence type="predicted"/>
<dbReference type="GO" id="GO:0016491">
    <property type="term" value="F:oxidoreductase activity"/>
    <property type="evidence" value="ECO:0000318"/>
    <property type="project" value="GO_Central"/>
</dbReference>
<dbReference type="PaxDb" id="39947-A0A0P0XR61"/>
<organism evidence="2 3">
    <name type="scientific">Oryza sativa subsp. japonica</name>
    <name type="common">Rice</name>
    <dbReference type="NCBI Taxonomy" id="39947"/>
    <lineage>
        <taxon>Eukaryota</taxon>
        <taxon>Viridiplantae</taxon>
        <taxon>Streptophyta</taxon>
        <taxon>Embryophyta</taxon>
        <taxon>Tracheophyta</taxon>
        <taxon>Spermatophyta</taxon>
        <taxon>Magnoliopsida</taxon>
        <taxon>Liliopsida</taxon>
        <taxon>Poales</taxon>
        <taxon>Poaceae</taxon>
        <taxon>BOP clade</taxon>
        <taxon>Oryzoideae</taxon>
        <taxon>Oryzeae</taxon>
        <taxon>Oryzinae</taxon>
        <taxon>Oryza</taxon>
        <taxon>Oryza sativa</taxon>
    </lineage>
</organism>
<feature type="transmembrane region" description="Helical" evidence="1">
    <location>
        <begin position="102"/>
        <end position="124"/>
    </location>
</feature>
<reference evidence="2 3" key="3">
    <citation type="journal article" date="2013" name="Rice">
        <title>Improvement of the Oryza sativa Nipponbare reference genome using next generation sequence and optical map data.</title>
        <authorList>
            <person name="Kawahara Y."/>
            <person name="de la Bastide M."/>
            <person name="Hamilton J.P."/>
            <person name="Kanamori H."/>
            <person name="McCombie W.R."/>
            <person name="Ouyang S."/>
            <person name="Schwartz D.C."/>
            <person name="Tanaka T."/>
            <person name="Wu J."/>
            <person name="Zhou S."/>
            <person name="Childs K.L."/>
            <person name="Davidson R.M."/>
            <person name="Lin H."/>
            <person name="Quesada-Ocampo L."/>
            <person name="Vaillancourt B."/>
            <person name="Sakai H."/>
            <person name="Lee S.S."/>
            <person name="Kim J."/>
            <person name="Numa H."/>
            <person name="Itoh T."/>
            <person name="Buell C.R."/>
            <person name="Matsumoto T."/>
        </authorList>
    </citation>
    <scope>NUCLEOTIDE SEQUENCE [LARGE SCALE GENOMIC DNA]</scope>
    <source>
        <strain evidence="3">cv. Nipponbare</strain>
    </source>
</reference>
<keyword evidence="1" id="KW-0812">Transmembrane</keyword>
<reference evidence="2 3" key="2">
    <citation type="journal article" date="2013" name="Plant Cell Physiol.">
        <title>Rice Annotation Project Database (RAP-DB): an integrative and interactive database for rice genomics.</title>
        <authorList>
            <person name="Sakai H."/>
            <person name="Lee S.S."/>
            <person name="Tanaka T."/>
            <person name="Numa H."/>
            <person name="Kim J."/>
            <person name="Kawahara Y."/>
            <person name="Wakimoto H."/>
            <person name="Yang C.C."/>
            <person name="Iwamoto M."/>
            <person name="Abe T."/>
            <person name="Yamada Y."/>
            <person name="Muto A."/>
            <person name="Inokuchi H."/>
            <person name="Ikemura T."/>
            <person name="Matsumoto T."/>
            <person name="Sasaki T."/>
            <person name="Itoh T."/>
        </authorList>
    </citation>
    <scope>NUCLEOTIDE SEQUENCE [LARGE SCALE GENOMIC DNA]</scope>
    <source>
        <strain evidence="3">cv. Nipponbare</strain>
    </source>
</reference>
<evidence type="ECO:0000256" key="1">
    <source>
        <dbReference type="SAM" id="Phobius"/>
    </source>
</evidence>
<dbReference type="InParanoid" id="A0A0P0XR61"/>
<evidence type="ECO:0000313" key="3">
    <source>
        <dbReference type="Proteomes" id="UP000059680"/>
    </source>
</evidence>